<sequence>MYIQSMKPHFKPIPSESNLFKIELQENSKEFDYPWHYHPELEITYILSSHGVRYVGNSTENFYCDDLVLLGANLPHTWHISGDEDEPATAIVIYLKEGFLNETWMQSIEFKAIAGLLTEMNKGIVVDREKALQLKPKFLRLLNAPAFERMIILLEILQDLARNTQFRFLCSQEFTGALNRTDNARINAVYDYIQSHYLQQVSLSEISNRVNMSEKYFSRFFSKVMKKPFFEFLNEYRINRACKLLIETDMQISEVCYSSGFESVSFFYRQFRKFKGCQPKTYRRNYQRVAELRLLAS</sequence>
<evidence type="ECO:0000259" key="4">
    <source>
        <dbReference type="PROSITE" id="PS01124"/>
    </source>
</evidence>
<dbReference type="GO" id="GO:0043565">
    <property type="term" value="F:sequence-specific DNA binding"/>
    <property type="evidence" value="ECO:0007669"/>
    <property type="project" value="InterPro"/>
</dbReference>
<evidence type="ECO:0000256" key="2">
    <source>
        <dbReference type="ARBA" id="ARBA00023125"/>
    </source>
</evidence>
<feature type="domain" description="HTH araC/xylS-type" evidence="4">
    <location>
        <begin position="187"/>
        <end position="285"/>
    </location>
</feature>
<dbReference type="GO" id="GO:0003700">
    <property type="term" value="F:DNA-binding transcription factor activity"/>
    <property type="evidence" value="ECO:0007669"/>
    <property type="project" value="InterPro"/>
</dbReference>
<proteinExistence type="predicted"/>
<dbReference type="Pfam" id="PF12833">
    <property type="entry name" value="HTH_18"/>
    <property type="match status" value="1"/>
</dbReference>
<keyword evidence="3" id="KW-0804">Transcription</keyword>
<dbReference type="InterPro" id="IPR011051">
    <property type="entry name" value="RmlC_Cupin_sf"/>
</dbReference>
<dbReference type="Gene3D" id="2.60.120.10">
    <property type="entry name" value="Jelly Rolls"/>
    <property type="match status" value="1"/>
</dbReference>
<dbReference type="InterPro" id="IPR014710">
    <property type="entry name" value="RmlC-like_jellyroll"/>
</dbReference>
<keyword evidence="2" id="KW-0238">DNA-binding</keyword>
<dbReference type="SUPFAM" id="SSF51182">
    <property type="entry name" value="RmlC-like cupins"/>
    <property type="match status" value="1"/>
</dbReference>
<organism evidence="5 6">
    <name type="scientific">Chitinophaga cymbidii</name>
    <dbReference type="NCBI Taxonomy" id="1096750"/>
    <lineage>
        <taxon>Bacteria</taxon>
        <taxon>Pseudomonadati</taxon>
        <taxon>Bacteroidota</taxon>
        <taxon>Chitinophagia</taxon>
        <taxon>Chitinophagales</taxon>
        <taxon>Chitinophagaceae</taxon>
        <taxon>Chitinophaga</taxon>
    </lineage>
</organism>
<dbReference type="AlphaFoldDB" id="A0A512RPB9"/>
<dbReference type="PANTHER" id="PTHR43280:SF27">
    <property type="entry name" value="TRANSCRIPTIONAL REGULATOR MTLR"/>
    <property type="match status" value="1"/>
</dbReference>
<accession>A0A512RPB9</accession>
<keyword evidence="6" id="KW-1185">Reference proteome</keyword>
<name>A0A512RPB9_9BACT</name>
<reference evidence="5 6" key="1">
    <citation type="submission" date="2019-07" db="EMBL/GenBank/DDBJ databases">
        <title>Whole genome shotgun sequence of Chitinophaga cymbidii NBRC 109752.</title>
        <authorList>
            <person name="Hosoyama A."/>
            <person name="Uohara A."/>
            <person name="Ohji S."/>
            <person name="Ichikawa N."/>
        </authorList>
    </citation>
    <scope>NUCLEOTIDE SEQUENCE [LARGE SCALE GENOMIC DNA]</scope>
    <source>
        <strain evidence="5 6">NBRC 109752</strain>
    </source>
</reference>
<dbReference type="Gene3D" id="1.10.10.60">
    <property type="entry name" value="Homeodomain-like"/>
    <property type="match status" value="2"/>
</dbReference>
<dbReference type="InterPro" id="IPR018060">
    <property type="entry name" value="HTH_AraC"/>
</dbReference>
<dbReference type="InterPro" id="IPR009057">
    <property type="entry name" value="Homeodomain-like_sf"/>
</dbReference>
<evidence type="ECO:0000313" key="6">
    <source>
        <dbReference type="Proteomes" id="UP000321436"/>
    </source>
</evidence>
<dbReference type="EMBL" id="BKAU01000005">
    <property type="protein sequence ID" value="GEP97539.1"/>
    <property type="molecule type" value="Genomic_DNA"/>
</dbReference>
<dbReference type="SMART" id="SM00342">
    <property type="entry name" value="HTH_ARAC"/>
    <property type="match status" value="1"/>
</dbReference>
<evidence type="ECO:0000256" key="3">
    <source>
        <dbReference type="ARBA" id="ARBA00023163"/>
    </source>
</evidence>
<dbReference type="SUPFAM" id="SSF46689">
    <property type="entry name" value="Homeodomain-like"/>
    <property type="match status" value="2"/>
</dbReference>
<keyword evidence="1" id="KW-0805">Transcription regulation</keyword>
<protein>
    <submittedName>
        <fullName evidence="5">AraC family transcriptional regulator</fullName>
    </submittedName>
</protein>
<evidence type="ECO:0000256" key="1">
    <source>
        <dbReference type="ARBA" id="ARBA00023015"/>
    </source>
</evidence>
<dbReference type="PANTHER" id="PTHR43280">
    <property type="entry name" value="ARAC-FAMILY TRANSCRIPTIONAL REGULATOR"/>
    <property type="match status" value="1"/>
</dbReference>
<gene>
    <name evidence="5" type="ORF">CCY01nite_37990</name>
</gene>
<evidence type="ECO:0000313" key="5">
    <source>
        <dbReference type="EMBL" id="GEP97539.1"/>
    </source>
</evidence>
<dbReference type="OrthoDB" id="792101at2"/>
<comment type="caution">
    <text evidence="5">The sequence shown here is derived from an EMBL/GenBank/DDBJ whole genome shotgun (WGS) entry which is preliminary data.</text>
</comment>
<dbReference type="Proteomes" id="UP000321436">
    <property type="component" value="Unassembled WGS sequence"/>
</dbReference>
<dbReference type="PROSITE" id="PS01124">
    <property type="entry name" value="HTH_ARAC_FAMILY_2"/>
    <property type="match status" value="1"/>
</dbReference>